<evidence type="ECO:0000313" key="2">
    <source>
        <dbReference type="Proteomes" id="UP001529510"/>
    </source>
</evidence>
<accession>A0ABD0PE16</accession>
<dbReference type="SUPFAM" id="SSF48726">
    <property type="entry name" value="Immunoglobulin"/>
    <property type="match status" value="1"/>
</dbReference>
<proteinExistence type="predicted"/>
<dbReference type="Gene3D" id="2.60.40.10">
    <property type="entry name" value="Immunoglobulins"/>
    <property type="match status" value="1"/>
</dbReference>
<feature type="non-terminal residue" evidence="1">
    <location>
        <position position="1"/>
    </location>
</feature>
<dbReference type="InterPro" id="IPR036179">
    <property type="entry name" value="Ig-like_dom_sf"/>
</dbReference>
<dbReference type="InterPro" id="IPR013783">
    <property type="entry name" value="Ig-like_fold"/>
</dbReference>
<reference evidence="1 2" key="1">
    <citation type="submission" date="2024-05" db="EMBL/GenBank/DDBJ databases">
        <title>Genome sequencing and assembly of Indian major carp, Cirrhinus mrigala (Hamilton, 1822).</title>
        <authorList>
            <person name="Mohindra V."/>
            <person name="Chowdhury L.M."/>
            <person name="Lal K."/>
            <person name="Jena J.K."/>
        </authorList>
    </citation>
    <scope>NUCLEOTIDE SEQUENCE [LARGE SCALE GENOMIC DNA]</scope>
    <source>
        <strain evidence="1">CM1030</strain>
        <tissue evidence="1">Blood</tissue>
    </source>
</reference>
<dbReference type="PANTHER" id="PTHR11422:SF5">
    <property type="entry name" value="DIVERSE IMMUNOGLOBULIN DOMAIN-CONTAINING PROTEIN 1.1 ISOFORM X1-RELATED"/>
    <property type="match status" value="1"/>
</dbReference>
<evidence type="ECO:0000313" key="1">
    <source>
        <dbReference type="EMBL" id="KAL0172275.1"/>
    </source>
</evidence>
<organism evidence="1 2">
    <name type="scientific">Cirrhinus mrigala</name>
    <name type="common">Mrigala</name>
    <dbReference type="NCBI Taxonomy" id="683832"/>
    <lineage>
        <taxon>Eukaryota</taxon>
        <taxon>Metazoa</taxon>
        <taxon>Chordata</taxon>
        <taxon>Craniata</taxon>
        <taxon>Vertebrata</taxon>
        <taxon>Euteleostomi</taxon>
        <taxon>Actinopterygii</taxon>
        <taxon>Neopterygii</taxon>
        <taxon>Teleostei</taxon>
        <taxon>Ostariophysi</taxon>
        <taxon>Cypriniformes</taxon>
        <taxon>Cyprinidae</taxon>
        <taxon>Labeoninae</taxon>
        <taxon>Labeonini</taxon>
        <taxon>Cirrhinus</taxon>
    </lineage>
</organism>
<protein>
    <recommendedName>
        <fullName evidence="3">Ig-like domain-containing protein</fullName>
    </recommendedName>
</protein>
<gene>
    <name evidence="1" type="ORF">M9458_032586</name>
</gene>
<name>A0ABD0PE16_CIRMR</name>
<keyword evidence="2" id="KW-1185">Reference proteome</keyword>
<evidence type="ECO:0008006" key="3">
    <source>
        <dbReference type="Google" id="ProtNLM"/>
    </source>
</evidence>
<comment type="caution">
    <text evidence="1">The sequence shown here is derived from an EMBL/GenBank/DDBJ whole genome shotgun (WGS) entry which is preliminary data.</text>
</comment>
<dbReference type="AlphaFoldDB" id="A0ABD0PE16"/>
<sequence>VSSDCSLNIEKVTKEDYGSYSCRQYVNGQQQGTDARVYLYFLHVSPSSTQSEIRPGSSVTLFCQLDLFQVSCDTLVRTEGIQLIWVNQAGVNLQTDSRYQISFSSTPCNSSLTTTLLNEDHNKENQVKTSATYTVNDYSHQLYKYIDYKYTSNFHTTRYIISS</sequence>
<dbReference type="PANTHER" id="PTHR11422">
    <property type="entry name" value="T-CELL SURFACE GLYCOPROTEIN CD4"/>
    <property type="match status" value="1"/>
</dbReference>
<dbReference type="EMBL" id="JAMKFB020000016">
    <property type="protein sequence ID" value="KAL0172275.1"/>
    <property type="molecule type" value="Genomic_DNA"/>
</dbReference>
<dbReference type="Proteomes" id="UP001529510">
    <property type="component" value="Unassembled WGS sequence"/>
</dbReference>